<dbReference type="NCBIfam" id="NF033547">
    <property type="entry name" value="transpos_IS1595"/>
    <property type="match status" value="1"/>
</dbReference>
<dbReference type="EMBL" id="JARQWQ010000111">
    <property type="protein sequence ID" value="KAK2550420.1"/>
    <property type="molecule type" value="Genomic_DNA"/>
</dbReference>
<sequence>MKLKICLCFVCFFFSRKCSICRRKKSLRTGSFFREFPRIPLGKLLLCIYLWNLRELRTTVARMLSLTNNTVGNIYALLRHYCGRDLQDRPIVPFGWRIYVVKCDESQFKHKSKHNRGRRARDDVWVFGVLSTEHSPCRGYFQVVHSRDRATLTQILQRVLLPGSEVHSDDWGAYRNLVHHVPNVAVHRTVVHRANFVDPVTVIHTQEIESAWSRLKYYIKREKGIRALDLQDFLNEEMWRQWRGLDSVFQNVITLISRYHQF</sequence>
<comment type="caution">
    <text evidence="2">The sequence shown here is derived from an EMBL/GenBank/DDBJ whole genome shotgun (WGS) entry which is preliminary data.</text>
</comment>
<evidence type="ECO:0000313" key="2">
    <source>
        <dbReference type="EMBL" id="KAK2550420.1"/>
    </source>
</evidence>
<gene>
    <name evidence="2" type="ORF">P5673_028941</name>
</gene>
<accession>A0AAD9PXE2</accession>
<reference evidence="2" key="2">
    <citation type="journal article" date="2023" name="Science">
        <title>Genomic signatures of disease resistance in endangered staghorn corals.</title>
        <authorList>
            <person name="Vollmer S.V."/>
            <person name="Selwyn J.D."/>
            <person name="Despard B.A."/>
            <person name="Roesel C.L."/>
        </authorList>
    </citation>
    <scope>NUCLEOTIDE SEQUENCE</scope>
    <source>
        <strain evidence="2">K2</strain>
    </source>
</reference>
<reference evidence="2" key="1">
    <citation type="journal article" date="2023" name="G3 (Bethesda)">
        <title>Whole genome assembly and annotation of the endangered Caribbean coral Acropora cervicornis.</title>
        <authorList>
            <person name="Selwyn J.D."/>
            <person name="Vollmer S.V."/>
        </authorList>
    </citation>
    <scope>NUCLEOTIDE SEQUENCE</scope>
    <source>
        <strain evidence="2">K2</strain>
    </source>
</reference>
<dbReference type="InterPro" id="IPR024445">
    <property type="entry name" value="Tnp_ISXO2-like"/>
</dbReference>
<dbReference type="Proteomes" id="UP001249851">
    <property type="component" value="Unassembled WGS sequence"/>
</dbReference>
<feature type="domain" description="ISXO2-like transposase" evidence="1">
    <location>
        <begin position="100"/>
        <end position="242"/>
    </location>
</feature>
<protein>
    <recommendedName>
        <fullName evidence="1">ISXO2-like transposase domain-containing protein</fullName>
    </recommendedName>
</protein>
<dbReference type="SMART" id="SM01126">
    <property type="entry name" value="DDE_Tnp_IS1595"/>
    <property type="match status" value="1"/>
</dbReference>
<dbReference type="Pfam" id="PF12762">
    <property type="entry name" value="DDE_Tnp_IS1595"/>
    <property type="match status" value="1"/>
</dbReference>
<dbReference type="InterPro" id="IPR053164">
    <property type="entry name" value="IS1016-like_transposase"/>
</dbReference>
<dbReference type="AlphaFoldDB" id="A0AAD9PXE2"/>
<dbReference type="PANTHER" id="PTHR47163:SF2">
    <property type="entry name" value="SI:DKEY-17M8.2"/>
    <property type="match status" value="1"/>
</dbReference>
<organism evidence="2 3">
    <name type="scientific">Acropora cervicornis</name>
    <name type="common">Staghorn coral</name>
    <dbReference type="NCBI Taxonomy" id="6130"/>
    <lineage>
        <taxon>Eukaryota</taxon>
        <taxon>Metazoa</taxon>
        <taxon>Cnidaria</taxon>
        <taxon>Anthozoa</taxon>
        <taxon>Hexacorallia</taxon>
        <taxon>Scleractinia</taxon>
        <taxon>Astrocoeniina</taxon>
        <taxon>Acroporidae</taxon>
        <taxon>Acropora</taxon>
    </lineage>
</organism>
<keyword evidence="3" id="KW-1185">Reference proteome</keyword>
<dbReference type="PANTHER" id="PTHR47163">
    <property type="entry name" value="DDE_TNP_IS1595 DOMAIN-CONTAINING PROTEIN"/>
    <property type="match status" value="1"/>
</dbReference>
<proteinExistence type="predicted"/>
<evidence type="ECO:0000313" key="3">
    <source>
        <dbReference type="Proteomes" id="UP001249851"/>
    </source>
</evidence>
<evidence type="ECO:0000259" key="1">
    <source>
        <dbReference type="SMART" id="SM01126"/>
    </source>
</evidence>
<name>A0AAD9PXE2_ACRCE</name>